<sequence>MVIIFTIGGSILNVPALLVNLAKQDAWISYIITTLVGLCFVFLYNKLASIYPSKTYVEVNEKYWEMGWESFGTALSFFIFCTFRLLYCMK</sequence>
<organism evidence="9 10">
    <name type="scientific">Peribacillus frigoritolerans</name>
    <dbReference type="NCBI Taxonomy" id="450367"/>
    <lineage>
        <taxon>Bacteria</taxon>
        <taxon>Bacillati</taxon>
        <taxon>Bacillota</taxon>
        <taxon>Bacilli</taxon>
        <taxon>Bacillales</taxon>
        <taxon>Bacillaceae</taxon>
        <taxon>Peribacillus</taxon>
    </lineage>
</organism>
<gene>
    <name evidence="9" type="ORF">KEH51_00195</name>
</gene>
<dbReference type="AlphaFoldDB" id="A0A941FGX8"/>
<accession>A0A941FGX8</accession>
<dbReference type="Pfam" id="PF03845">
    <property type="entry name" value="Spore_permease"/>
    <property type="match status" value="1"/>
</dbReference>
<dbReference type="Proteomes" id="UP000680045">
    <property type="component" value="Unassembled WGS sequence"/>
</dbReference>
<evidence type="ECO:0000256" key="2">
    <source>
        <dbReference type="ARBA" id="ARBA00007998"/>
    </source>
</evidence>
<keyword evidence="3" id="KW-0813">Transport</keyword>
<keyword evidence="4" id="KW-0309">Germination</keyword>
<dbReference type="InterPro" id="IPR004761">
    <property type="entry name" value="Spore_GerAB"/>
</dbReference>
<dbReference type="PANTHER" id="PTHR34975">
    <property type="entry name" value="SPORE GERMINATION PROTEIN A2"/>
    <property type="match status" value="1"/>
</dbReference>
<evidence type="ECO:0000256" key="6">
    <source>
        <dbReference type="ARBA" id="ARBA00022989"/>
    </source>
</evidence>
<reference evidence="9" key="1">
    <citation type="submission" date="2021-04" db="EMBL/GenBank/DDBJ databases">
        <title>Whole genome sequencing of Enterococci isolates from hospitalized patients.</title>
        <authorList>
            <person name="Ogoti B.M."/>
            <person name="Onyambu F.G."/>
        </authorList>
    </citation>
    <scope>NUCLEOTIDE SEQUENCE</scope>
    <source>
        <strain evidence="9">242</strain>
    </source>
</reference>
<keyword evidence="5 8" id="KW-0812">Transmembrane</keyword>
<feature type="transmembrane region" description="Helical" evidence="8">
    <location>
        <begin position="66"/>
        <end position="87"/>
    </location>
</feature>
<keyword evidence="7 8" id="KW-0472">Membrane</keyword>
<dbReference type="EMBL" id="JAGTPW010000001">
    <property type="protein sequence ID" value="MBR8643764.1"/>
    <property type="molecule type" value="Genomic_DNA"/>
</dbReference>
<evidence type="ECO:0000256" key="8">
    <source>
        <dbReference type="SAM" id="Phobius"/>
    </source>
</evidence>
<protein>
    <submittedName>
        <fullName evidence="9">GerAB/ArcD/ProY family transporter</fullName>
    </submittedName>
</protein>
<evidence type="ECO:0000313" key="10">
    <source>
        <dbReference type="Proteomes" id="UP000680045"/>
    </source>
</evidence>
<name>A0A941FGX8_9BACI</name>
<dbReference type="PANTHER" id="PTHR34975:SF2">
    <property type="entry name" value="SPORE GERMINATION PROTEIN A2"/>
    <property type="match status" value="1"/>
</dbReference>
<evidence type="ECO:0000256" key="3">
    <source>
        <dbReference type="ARBA" id="ARBA00022448"/>
    </source>
</evidence>
<evidence type="ECO:0000313" key="9">
    <source>
        <dbReference type="EMBL" id="MBR8643764.1"/>
    </source>
</evidence>
<comment type="caution">
    <text evidence="9">The sequence shown here is derived from an EMBL/GenBank/DDBJ whole genome shotgun (WGS) entry which is preliminary data.</text>
</comment>
<proteinExistence type="inferred from homology"/>
<evidence type="ECO:0000256" key="4">
    <source>
        <dbReference type="ARBA" id="ARBA00022544"/>
    </source>
</evidence>
<keyword evidence="6 8" id="KW-1133">Transmembrane helix</keyword>
<evidence type="ECO:0000256" key="5">
    <source>
        <dbReference type="ARBA" id="ARBA00022692"/>
    </source>
</evidence>
<evidence type="ECO:0000256" key="7">
    <source>
        <dbReference type="ARBA" id="ARBA00023136"/>
    </source>
</evidence>
<dbReference type="GO" id="GO:0009847">
    <property type="term" value="P:spore germination"/>
    <property type="evidence" value="ECO:0007669"/>
    <property type="project" value="InterPro"/>
</dbReference>
<comment type="similarity">
    <text evidence="2">Belongs to the amino acid-polyamine-organocation (APC) superfamily. Spore germination protein (SGP) (TC 2.A.3.9) family.</text>
</comment>
<dbReference type="GO" id="GO:0016020">
    <property type="term" value="C:membrane"/>
    <property type="evidence" value="ECO:0007669"/>
    <property type="project" value="UniProtKB-SubCell"/>
</dbReference>
<comment type="subcellular location">
    <subcellularLocation>
        <location evidence="1">Membrane</location>
        <topology evidence="1">Multi-pass membrane protein</topology>
    </subcellularLocation>
</comment>
<evidence type="ECO:0000256" key="1">
    <source>
        <dbReference type="ARBA" id="ARBA00004141"/>
    </source>
</evidence>
<feature type="transmembrane region" description="Helical" evidence="8">
    <location>
        <begin position="27"/>
        <end position="45"/>
    </location>
</feature>